<keyword evidence="2" id="KW-0472">Membrane</keyword>
<evidence type="ECO:0000256" key="2">
    <source>
        <dbReference type="SAM" id="Phobius"/>
    </source>
</evidence>
<gene>
    <name evidence="4" type="primary">LOC111445166</name>
</gene>
<dbReference type="GeneID" id="111445166"/>
<keyword evidence="2" id="KW-0812">Transmembrane</keyword>
<sequence length="296" mass="32763">MEVPVLNRIAELGSDLGLLRIFTSFFPSPHFWKWGAVLITLLATFSGIINRLKILIIVIRRSSRTTPICEPLSRSLHGGETAGLVSENLRSSLLSSSESADEKEADREPDDGSDFRVKGTARCSRLRRRYGGGGDGDSVPWSWPCFGSEQSVVRQWGDVKLKCEFEKLSGSVISLYDENEETEICSIFSDGAPLQVAALSPGRMVVAAGESISSSVSLKLWDTRCRSRTSVLAAEWNSPSEKVVDVYFEDVDKVYLRDNGGDRIVVGDVRKVRSVSENSSAVDNGGWWESEHRRRL</sequence>
<name>A0A6J1FF64_CUCMO</name>
<dbReference type="PANTHER" id="PTHR36715:SF1">
    <property type="entry name" value="PROTEIN, PUTATIVE-RELATED"/>
    <property type="match status" value="1"/>
</dbReference>
<dbReference type="RefSeq" id="XP_022939171.1">
    <property type="nucleotide sequence ID" value="XM_023083403.1"/>
</dbReference>
<reference evidence="4" key="1">
    <citation type="submission" date="2025-08" db="UniProtKB">
        <authorList>
            <consortium name="RefSeq"/>
        </authorList>
    </citation>
    <scope>IDENTIFICATION</scope>
    <source>
        <tissue evidence="4">Young leaves</tissue>
    </source>
</reference>
<dbReference type="PANTHER" id="PTHR36715">
    <property type="entry name" value="BNAANNG41370D PROTEIN"/>
    <property type="match status" value="1"/>
</dbReference>
<dbReference type="Proteomes" id="UP000504609">
    <property type="component" value="Unplaced"/>
</dbReference>
<keyword evidence="2" id="KW-1133">Transmembrane helix</keyword>
<keyword evidence="3" id="KW-1185">Reference proteome</keyword>
<dbReference type="AlphaFoldDB" id="A0A6J1FF64"/>
<protein>
    <submittedName>
        <fullName evidence="4">Uncharacterized protein LOC111445166</fullName>
    </submittedName>
</protein>
<evidence type="ECO:0000313" key="4">
    <source>
        <dbReference type="RefSeq" id="XP_022939171.1"/>
    </source>
</evidence>
<feature type="transmembrane region" description="Helical" evidence="2">
    <location>
        <begin position="31"/>
        <end position="52"/>
    </location>
</feature>
<proteinExistence type="predicted"/>
<evidence type="ECO:0000313" key="3">
    <source>
        <dbReference type="Proteomes" id="UP000504609"/>
    </source>
</evidence>
<dbReference type="KEGG" id="cmos:111445166"/>
<feature type="region of interest" description="Disordered" evidence="1">
    <location>
        <begin position="94"/>
        <end position="116"/>
    </location>
</feature>
<evidence type="ECO:0000256" key="1">
    <source>
        <dbReference type="SAM" id="MobiDB-lite"/>
    </source>
</evidence>
<organism evidence="3 4">
    <name type="scientific">Cucurbita moschata</name>
    <name type="common">Winter crookneck squash</name>
    <name type="synonym">Cucurbita pepo var. moschata</name>
    <dbReference type="NCBI Taxonomy" id="3662"/>
    <lineage>
        <taxon>Eukaryota</taxon>
        <taxon>Viridiplantae</taxon>
        <taxon>Streptophyta</taxon>
        <taxon>Embryophyta</taxon>
        <taxon>Tracheophyta</taxon>
        <taxon>Spermatophyta</taxon>
        <taxon>Magnoliopsida</taxon>
        <taxon>eudicotyledons</taxon>
        <taxon>Gunneridae</taxon>
        <taxon>Pentapetalae</taxon>
        <taxon>rosids</taxon>
        <taxon>fabids</taxon>
        <taxon>Cucurbitales</taxon>
        <taxon>Cucurbitaceae</taxon>
        <taxon>Cucurbiteae</taxon>
        <taxon>Cucurbita</taxon>
    </lineage>
</organism>
<accession>A0A6J1FF64</accession>